<evidence type="ECO:0000313" key="13">
    <source>
        <dbReference type="Proteomes" id="UP000094622"/>
    </source>
</evidence>
<evidence type="ECO:0000259" key="10">
    <source>
        <dbReference type="PROSITE" id="PS50110"/>
    </source>
</evidence>
<keyword evidence="9" id="KW-1133">Transmembrane helix</keyword>
<dbReference type="InterPro" id="IPR036388">
    <property type="entry name" value="WH-like_DNA-bd_sf"/>
</dbReference>
<evidence type="ECO:0000256" key="3">
    <source>
        <dbReference type="ARBA" id="ARBA00023015"/>
    </source>
</evidence>
<evidence type="ECO:0000256" key="8">
    <source>
        <dbReference type="SAM" id="MobiDB-lite"/>
    </source>
</evidence>
<feature type="domain" description="Response regulatory" evidence="10">
    <location>
        <begin position="5"/>
        <end position="118"/>
    </location>
</feature>
<feature type="DNA-binding region" description="OmpR/PhoB-type" evidence="7">
    <location>
        <begin position="144"/>
        <end position="252"/>
    </location>
</feature>
<dbReference type="PATRIC" id="fig|1439726.3.peg.1615"/>
<dbReference type="GO" id="GO:0000976">
    <property type="term" value="F:transcription cis-regulatory region binding"/>
    <property type="evidence" value="ECO:0007669"/>
    <property type="project" value="TreeGrafter"/>
</dbReference>
<dbReference type="SUPFAM" id="SSF52172">
    <property type="entry name" value="CheY-like"/>
    <property type="match status" value="1"/>
</dbReference>
<organism evidence="12 13">
    <name type="scientific">Methylobrevis pamukkalensis</name>
    <dbReference type="NCBI Taxonomy" id="1439726"/>
    <lineage>
        <taxon>Bacteria</taxon>
        <taxon>Pseudomonadati</taxon>
        <taxon>Pseudomonadota</taxon>
        <taxon>Alphaproteobacteria</taxon>
        <taxon>Hyphomicrobiales</taxon>
        <taxon>Pleomorphomonadaceae</taxon>
        <taxon>Methylobrevis</taxon>
    </lineage>
</organism>
<comment type="caution">
    <text evidence="12">The sequence shown here is derived from an EMBL/GenBank/DDBJ whole genome shotgun (WGS) entry which is preliminary data.</text>
</comment>
<protein>
    <submittedName>
        <fullName evidence="12">Transcriptional regulatory protein OmpR</fullName>
    </submittedName>
</protein>
<sequence>METQFVAVVEDEADLREAVVDYLEAKGLDVTGVRDGRALRDLVAARRVDLVILDLALPGEDGLSLCRWLRRETRAGIIMATGSSQPIDRVVGLEIGADDYVVKPYDLRELLARVRSVLRRVAREPEAAPAASPPSTTTPAPASETGLKFGGLTAFVQGRRLVDAEGGGVALTASEFDLVRVFAERPGRPLSRAAIAQLVDGRDLDPADRSIDIRITRCAGNWKRRRAAGISSAPCAARAIAMTRPISDAAALSRRHRRVVVIAGGLLVALFAVLIWREYRDTLGRELDLRAGMAQERLAVVEGIVKAADVHVDAMRTAFLADLASPAGTATTPGHLAADAAAGAIFATPEPAPATAHRGGLVMGPRAALAARPEDDPELIAAERLFPLMAAVHATENFFRWSYYFTARKDFVLIWPWASAVSMLGPEETRLASFLGYFDYDVYRLTEIAGNPARRASWTHVYVDAGGAGLMVSHNAPVDVDGRQMGMIGTDVLLSVFSEALALPEWAKDSLVLVDGAGNVVADSRGVARNASELTPAASLVDLTGEAEPGLFGFARAGDAFRLDFSVDARRGGCTIRSRRRWSRPRPSAACCPSSPFSPCWSPCWCSPTWRSPGPSWNPPSPWPVWSSGWQRPVIPATARCFPPRGGPSPTGSPVRIWRFWTPIAGWSPPSARRAR</sequence>
<feature type="modified residue" description="4-aspartylphosphate" evidence="6">
    <location>
        <position position="54"/>
    </location>
</feature>
<dbReference type="RefSeq" id="WP_245293956.1">
    <property type="nucleotide sequence ID" value="NZ_MCRJ01000028.1"/>
</dbReference>
<dbReference type="Proteomes" id="UP000094622">
    <property type="component" value="Unassembled WGS sequence"/>
</dbReference>
<evidence type="ECO:0000256" key="1">
    <source>
        <dbReference type="ARBA" id="ARBA00022553"/>
    </source>
</evidence>
<dbReference type="InterPro" id="IPR011006">
    <property type="entry name" value="CheY-like_superfamily"/>
</dbReference>
<dbReference type="Gene3D" id="3.40.50.2300">
    <property type="match status" value="1"/>
</dbReference>
<reference evidence="12 13" key="1">
    <citation type="submission" date="2016-07" db="EMBL/GenBank/DDBJ databases">
        <title>Draft Genome Sequence of Methylobrevis pamukkalensis PK2.</title>
        <authorList>
            <person name="Vasilenko O.V."/>
            <person name="Doronina N.V."/>
            <person name="Shmareva M.N."/>
            <person name="Tarlachkov S.V."/>
            <person name="Mustakhimov I."/>
            <person name="Trotsenko Y.A."/>
        </authorList>
    </citation>
    <scope>NUCLEOTIDE SEQUENCE [LARGE SCALE GENOMIC DNA]</scope>
    <source>
        <strain evidence="12 13">PK2</strain>
    </source>
</reference>
<evidence type="ECO:0000256" key="7">
    <source>
        <dbReference type="PROSITE-ProRule" id="PRU01091"/>
    </source>
</evidence>
<keyword evidence="5" id="KW-0804">Transcription</keyword>
<evidence type="ECO:0000259" key="11">
    <source>
        <dbReference type="PROSITE" id="PS51755"/>
    </source>
</evidence>
<keyword evidence="1 6" id="KW-0597">Phosphoprotein</keyword>
<feature type="transmembrane region" description="Helical" evidence="9">
    <location>
        <begin position="259"/>
        <end position="276"/>
    </location>
</feature>
<evidence type="ECO:0000256" key="2">
    <source>
        <dbReference type="ARBA" id="ARBA00023012"/>
    </source>
</evidence>
<dbReference type="Pfam" id="PF00072">
    <property type="entry name" value="Response_reg"/>
    <property type="match status" value="1"/>
</dbReference>
<dbReference type="GO" id="GO:0000156">
    <property type="term" value="F:phosphorelay response regulator activity"/>
    <property type="evidence" value="ECO:0007669"/>
    <property type="project" value="TreeGrafter"/>
</dbReference>
<dbReference type="PANTHER" id="PTHR48111:SF4">
    <property type="entry name" value="DNA-BINDING DUAL TRANSCRIPTIONAL REGULATOR OMPR"/>
    <property type="match status" value="1"/>
</dbReference>
<dbReference type="SMART" id="SM00448">
    <property type="entry name" value="REC"/>
    <property type="match status" value="1"/>
</dbReference>
<accession>A0A1E3H4C3</accession>
<feature type="compositionally biased region" description="Low complexity" evidence="8">
    <location>
        <begin position="127"/>
        <end position="145"/>
    </location>
</feature>
<name>A0A1E3H4C3_9HYPH</name>
<dbReference type="InterPro" id="IPR001789">
    <property type="entry name" value="Sig_transdc_resp-reg_receiver"/>
</dbReference>
<feature type="region of interest" description="Disordered" evidence="8">
    <location>
        <begin position="124"/>
        <end position="145"/>
    </location>
</feature>
<evidence type="ECO:0000256" key="5">
    <source>
        <dbReference type="ARBA" id="ARBA00023163"/>
    </source>
</evidence>
<dbReference type="Gene3D" id="3.30.450.20">
    <property type="entry name" value="PAS domain"/>
    <property type="match status" value="1"/>
</dbReference>
<dbReference type="InterPro" id="IPR039420">
    <property type="entry name" value="WalR-like"/>
</dbReference>
<dbReference type="AlphaFoldDB" id="A0A1E3H4C3"/>
<evidence type="ECO:0000256" key="4">
    <source>
        <dbReference type="ARBA" id="ARBA00023125"/>
    </source>
</evidence>
<evidence type="ECO:0000256" key="6">
    <source>
        <dbReference type="PROSITE-ProRule" id="PRU00169"/>
    </source>
</evidence>
<keyword evidence="9" id="KW-0472">Membrane</keyword>
<keyword evidence="9" id="KW-0812">Transmembrane</keyword>
<dbReference type="EMBL" id="MCRJ01000028">
    <property type="protein sequence ID" value="ODN71162.1"/>
    <property type="molecule type" value="Genomic_DNA"/>
</dbReference>
<dbReference type="CDD" id="cd00383">
    <property type="entry name" value="trans_reg_C"/>
    <property type="match status" value="1"/>
</dbReference>
<dbReference type="GO" id="GO:0005829">
    <property type="term" value="C:cytosol"/>
    <property type="evidence" value="ECO:0007669"/>
    <property type="project" value="TreeGrafter"/>
</dbReference>
<keyword evidence="13" id="KW-1185">Reference proteome</keyword>
<proteinExistence type="predicted"/>
<dbReference type="PANTHER" id="PTHR48111">
    <property type="entry name" value="REGULATOR OF RPOS"/>
    <property type="match status" value="1"/>
</dbReference>
<evidence type="ECO:0000256" key="9">
    <source>
        <dbReference type="SAM" id="Phobius"/>
    </source>
</evidence>
<gene>
    <name evidence="12" type="primary">ompR_5</name>
    <name evidence="12" type="ORF">A6302_01534</name>
</gene>
<dbReference type="PROSITE" id="PS50110">
    <property type="entry name" value="RESPONSE_REGULATORY"/>
    <property type="match status" value="1"/>
</dbReference>
<dbReference type="Pfam" id="PF00486">
    <property type="entry name" value="Trans_reg_C"/>
    <property type="match status" value="1"/>
</dbReference>
<feature type="domain" description="OmpR/PhoB-type" evidence="11">
    <location>
        <begin position="144"/>
        <end position="252"/>
    </location>
</feature>
<dbReference type="PROSITE" id="PS51755">
    <property type="entry name" value="OMPR_PHOB"/>
    <property type="match status" value="1"/>
</dbReference>
<dbReference type="GO" id="GO:0006355">
    <property type="term" value="P:regulation of DNA-templated transcription"/>
    <property type="evidence" value="ECO:0007669"/>
    <property type="project" value="InterPro"/>
</dbReference>
<dbReference type="GO" id="GO:0032993">
    <property type="term" value="C:protein-DNA complex"/>
    <property type="evidence" value="ECO:0007669"/>
    <property type="project" value="TreeGrafter"/>
</dbReference>
<keyword evidence="4 7" id="KW-0238">DNA-binding</keyword>
<dbReference type="InterPro" id="IPR001867">
    <property type="entry name" value="OmpR/PhoB-type_DNA-bd"/>
</dbReference>
<dbReference type="Gene3D" id="1.10.10.10">
    <property type="entry name" value="Winged helix-like DNA-binding domain superfamily/Winged helix DNA-binding domain"/>
    <property type="match status" value="1"/>
</dbReference>
<evidence type="ECO:0000313" key="12">
    <source>
        <dbReference type="EMBL" id="ODN71162.1"/>
    </source>
</evidence>
<keyword evidence="3" id="KW-0805">Transcription regulation</keyword>
<dbReference type="InterPro" id="IPR016032">
    <property type="entry name" value="Sig_transdc_resp-reg_C-effctor"/>
</dbReference>
<keyword evidence="2" id="KW-0902">Two-component regulatory system</keyword>
<dbReference type="SUPFAM" id="SSF46894">
    <property type="entry name" value="C-terminal effector domain of the bipartite response regulators"/>
    <property type="match status" value="1"/>
</dbReference>